<comment type="caution">
    <text evidence="3">The sequence shown here is derived from an EMBL/GenBank/DDBJ whole genome shotgun (WGS) entry which is preliminary data.</text>
</comment>
<dbReference type="InterPro" id="IPR043129">
    <property type="entry name" value="ATPase_NBD"/>
</dbReference>
<proteinExistence type="predicted"/>
<accession>A0A154BMY7</accession>
<dbReference type="SUPFAM" id="SSF53067">
    <property type="entry name" value="Actin-like ATPase domain"/>
    <property type="match status" value="1"/>
</dbReference>
<dbReference type="GO" id="GO:0005829">
    <property type="term" value="C:cytosol"/>
    <property type="evidence" value="ECO:0007669"/>
    <property type="project" value="TreeGrafter"/>
</dbReference>
<dbReference type="InterPro" id="IPR002821">
    <property type="entry name" value="Hydantoinase_A"/>
</dbReference>
<protein>
    <submittedName>
        <fullName evidence="3">Hydantoinase</fullName>
    </submittedName>
</protein>
<dbReference type="PANTHER" id="PTHR11365">
    <property type="entry name" value="5-OXOPROLINASE RELATED"/>
    <property type="match status" value="1"/>
</dbReference>
<dbReference type="AlphaFoldDB" id="A0A154BMY7"/>
<sequence length="711" mass="75669">MVKRAIRMGIDVGGTFTKAVALDNDTHEILGKASVLTTHTHEAGVAAGVVKAFERCLSENNISPDEVIFIAHSTTQATNALLEGDVAEVGIVGMASGFFEGLLAKRQTNLNDVPLGTGKSIKTHHMYLDVKSLSNASAKTIISELKSRGARVVVASRAFGVDSTAEESLLQDVAAQLGIPATAGHEITKLYGLTVRTRSAVINASILPRMFETAKSTEGSVRKTGIKAPLMIMRGDGGVMDIAEVQRRPVLTMLSGPAASVIGALMYLRASNGIYFEVGGTSTNIGVIKNGRPTINYAVVGGHRTAISSLDVRVLGVAGGSMVRISGGSLVDVGPRSAHIAGLGYAAFTDESEIVDPVIEFVQPKLGDPADYVTLRLKNGKRIAVTNTCAANVLKLTRPQWHAYGNYSSCCKAMKPLAEMLGMTIEETARAILTKATDKILPIVEALAREYKLEQDQIMLVGCGGGASSLLPFTAERTGLKFKIPEQAEVISSIGVGLAMVRDVVERVIPNPTSEDIKAIKREARQAAISSGAVPDTVEIYIEINAQTQQVRAIALGSTAVQTTDLLKEASVEESRALAADSMCTTPEDTVLVGQTPALFVFSSKAAKQKGKHPIRVVDRKGFIKVQRGDAAVQEGTVSSVSGLIDELWETMTNYKSDMILFPDVYLCIGGRVLDYSGMPSKDHIMNVISTELDEFLPEDQSIVVAAKNDL</sequence>
<evidence type="ECO:0000313" key="3">
    <source>
        <dbReference type="EMBL" id="KYZ75292.1"/>
    </source>
</evidence>
<dbReference type="Pfam" id="PF05378">
    <property type="entry name" value="Hydant_A_N"/>
    <property type="match status" value="1"/>
</dbReference>
<feature type="domain" description="Hydantoinase/oxoprolinase N-terminal" evidence="2">
    <location>
        <begin position="7"/>
        <end position="175"/>
    </location>
</feature>
<dbReference type="OrthoDB" id="9768323at2"/>
<name>A0A154BMY7_ANASB</name>
<dbReference type="GO" id="GO:0017168">
    <property type="term" value="F:5-oxoprolinase (ATP-hydrolyzing) activity"/>
    <property type="evidence" value="ECO:0007669"/>
    <property type="project" value="TreeGrafter"/>
</dbReference>
<reference evidence="3 4" key="1">
    <citation type="submission" date="2016-02" db="EMBL/GenBank/DDBJ databases">
        <title>Anaerosporomusa subterraneum gen. nov., sp. nov., a spore-forming obligate anaerobe isolated from saprolite.</title>
        <authorList>
            <person name="Choi J.K."/>
            <person name="Shah M."/>
            <person name="Yee N."/>
        </authorList>
    </citation>
    <scope>NUCLEOTIDE SEQUENCE [LARGE SCALE GENOMIC DNA]</scope>
    <source>
        <strain evidence="3 4">RU4</strain>
    </source>
</reference>
<organism evidence="3 4">
    <name type="scientific">Anaerosporomusa subterranea</name>
    <dbReference type="NCBI Taxonomy" id="1794912"/>
    <lineage>
        <taxon>Bacteria</taxon>
        <taxon>Bacillati</taxon>
        <taxon>Bacillota</taxon>
        <taxon>Negativicutes</taxon>
        <taxon>Acetonemataceae</taxon>
        <taxon>Anaerosporomusa</taxon>
    </lineage>
</organism>
<gene>
    <name evidence="3" type="ORF">AXX12_14130</name>
</gene>
<dbReference type="GO" id="GO:0006749">
    <property type="term" value="P:glutathione metabolic process"/>
    <property type="evidence" value="ECO:0007669"/>
    <property type="project" value="TreeGrafter"/>
</dbReference>
<dbReference type="Pfam" id="PF01968">
    <property type="entry name" value="Hydantoinase_A"/>
    <property type="match status" value="1"/>
</dbReference>
<dbReference type="InterPro" id="IPR045079">
    <property type="entry name" value="Oxoprolinase-like"/>
</dbReference>
<dbReference type="Proteomes" id="UP000076268">
    <property type="component" value="Unassembled WGS sequence"/>
</dbReference>
<keyword evidence="4" id="KW-1185">Reference proteome</keyword>
<dbReference type="InterPro" id="IPR008040">
    <property type="entry name" value="Hydant_A_N"/>
</dbReference>
<dbReference type="PANTHER" id="PTHR11365:SF23">
    <property type="entry name" value="HYPOTHETICAL 5-OXOPROLINASE (EUROFUNG)-RELATED"/>
    <property type="match status" value="1"/>
</dbReference>
<evidence type="ECO:0000259" key="2">
    <source>
        <dbReference type="Pfam" id="PF05378"/>
    </source>
</evidence>
<evidence type="ECO:0000313" key="4">
    <source>
        <dbReference type="Proteomes" id="UP000076268"/>
    </source>
</evidence>
<dbReference type="STRING" id="1794912.AXX12_14130"/>
<feature type="domain" description="Hydantoinase A/oxoprolinase" evidence="1">
    <location>
        <begin position="196"/>
        <end position="502"/>
    </location>
</feature>
<dbReference type="Gene3D" id="3.30.420.40">
    <property type="match status" value="1"/>
</dbReference>
<evidence type="ECO:0000259" key="1">
    <source>
        <dbReference type="Pfam" id="PF01968"/>
    </source>
</evidence>
<dbReference type="EMBL" id="LSGP01000025">
    <property type="protein sequence ID" value="KYZ75292.1"/>
    <property type="molecule type" value="Genomic_DNA"/>
</dbReference>